<dbReference type="InterPro" id="IPR043128">
    <property type="entry name" value="Rev_trsase/Diguanyl_cyclase"/>
</dbReference>
<evidence type="ECO:0000313" key="4">
    <source>
        <dbReference type="EMBL" id="QQC65728.1"/>
    </source>
</evidence>
<dbReference type="EMBL" id="CP066076">
    <property type="protein sequence ID" value="QQC65728.1"/>
    <property type="molecule type" value="Genomic_DNA"/>
</dbReference>
<dbReference type="NCBIfam" id="TIGR00254">
    <property type="entry name" value="GGDEF"/>
    <property type="match status" value="1"/>
</dbReference>
<dbReference type="AlphaFoldDB" id="A0A7T4N5T8"/>
<reference evidence="4 5" key="1">
    <citation type="submission" date="2020-12" db="EMBL/GenBank/DDBJ databases">
        <title>FDA dAtabase for Regulatory Grade micrObial Sequences (FDA-ARGOS): Supporting development and validation of Infectious Disease Dx tests.</title>
        <authorList>
            <person name="Nelson B."/>
            <person name="Plummer A."/>
            <person name="Tallon L."/>
            <person name="Sadzewicz L."/>
            <person name="Zhao X."/>
            <person name="Boylan J."/>
            <person name="Ott S."/>
            <person name="Bowen H."/>
            <person name="Vavikolanu K."/>
            <person name="Mehta A."/>
            <person name="Aluvathingal J."/>
            <person name="Nadendla S."/>
            <person name="Myers T."/>
            <person name="Yan Y."/>
            <person name="Sichtig H."/>
        </authorList>
    </citation>
    <scope>NUCLEOTIDE SEQUENCE [LARGE SCALE GENOMIC DNA]</scope>
    <source>
        <strain evidence="4 5">FDAARGOS_1049</strain>
    </source>
</reference>
<dbReference type="SUPFAM" id="SSF55073">
    <property type="entry name" value="Nucleotide cyclase"/>
    <property type="match status" value="1"/>
</dbReference>
<feature type="region of interest" description="Disordered" evidence="1">
    <location>
        <begin position="1"/>
        <end position="24"/>
    </location>
</feature>
<dbReference type="InterPro" id="IPR029787">
    <property type="entry name" value="Nucleotide_cyclase"/>
</dbReference>
<evidence type="ECO:0000313" key="5">
    <source>
        <dbReference type="Proteomes" id="UP000595610"/>
    </source>
</evidence>
<protein>
    <submittedName>
        <fullName evidence="4">GGDEF domain-containing protein</fullName>
    </submittedName>
</protein>
<dbReference type="Proteomes" id="UP000595610">
    <property type="component" value="Chromosome 2"/>
</dbReference>
<evidence type="ECO:0000259" key="3">
    <source>
        <dbReference type="PROSITE" id="PS50887"/>
    </source>
</evidence>
<keyword evidence="2" id="KW-0472">Membrane</keyword>
<accession>A0A7T4N5T8</accession>
<dbReference type="CDD" id="cd01949">
    <property type="entry name" value="GGDEF"/>
    <property type="match status" value="1"/>
</dbReference>
<feature type="compositionally biased region" description="Polar residues" evidence="1">
    <location>
        <begin position="1"/>
        <end position="12"/>
    </location>
</feature>
<dbReference type="KEGG" id="pgis:I6I06_23225"/>
<dbReference type="PROSITE" id="PS50887">
    <property type="entry name" value="GGDEF"/>
    <property type="match status" value="1"/>
</dbReference>
<keyword evidence="2" id="KW-1133">Transmembrane helix</keyword>
<feature type="domain" description="GGDEF" evidence="3">
    <location>
        <begin position="252"/>
        <end position="384"/>
    </location>
</feature>
<feature type="transmembrane region" description="Helical" evidence="2">
    <location>
        <begin position="184"/>
        <end position="203"/>
    </location>
</feature>
<dbReference type="Pfam" id="PF00990">
    <property type="entry name" value="GGDEF"/>
    <property type="match status" value="1"/>
</dbReference>
<dbReference type="RefSeq" id="WP_042325397.1">
    <property type="nucleotide sequence ID" value="NZ_CP066076.1"/>
</dbReference>
<dbReference type="InterPro" id="IPR052155">
    <property type="entry name" value="Biofilm_reg_signaling"/>
</dbReference>
<gene>
    <name evidence="4" type="ORF">I6I06_23225</name>
</gene>
<dbReference type="PANTHER" id="PTHR44757:SF2">
    <property type="entry name" value="BIOFILM ARCHITECTURE MAINTENANCE PROTEIN MBAA"/>
    <property type="match status" value="1"/>
</dbReference>
<dbReference type="Gene3D" id="3.30.70.270">
    <property type="match status" value="1"/>
</dbReference>
<dbReference type="PANTHER" id="PTHR44757">
    <property type="entry name" value="DIGUANYLATE CYCLASE DGCP"/>
    <property type="match status" value="1"/>
</dbReference>
<keyword evidence="2" id="KW-0812">Transmembrane</keyword>
<organism evidence="4 5">
    <name type="scientific">Paraburkholderia ginsengisoli</name>
    <dbReference type="NCBI Taxonomy" id="311231"/>
    <lineage>
        <taxon>Bacteria</taxon>
        <taxon>Pseudomonadati</taxon>
        <taxon>Pseudomonadota</taxon>
        <taxon>Betaproteobacteria</taxon>
        <taxon>Burkholderiales</taxon>
        <taxon>Burkholderiaceae</taxon>
        <taxon>Paraburkholderia</taxon>
    </lineage>
</organism>
<dbReference type="InterPro" id="IPR000160">
    <property type="entry name" value="GGDEF_dom"/>
</dbReference>
<proteinExistence type="predicted"/>
<dbReference type="SMART" id="SM00267">
    <property type="entry name" value="GGDEF"/>
    <property type="match status" value="1"/>
</dbReference>
<name>A0A7T4N5T8_9BURK</name>
<keyword evidence="5" id="KW-1185">Reference proteome</keyword>
<sequence length="391" mass="42172">MTADASNKTSTRIPEPLASRRADRERVPAMRFSPGPATVAVASLLCLLIGLLYLALQIRTVFSDQLKQEYAGLVLEAAARAQSAREQVGVWQRMPAGHIADGRDYAADYRHARAELARHLTSLAALVNASPSATPRIPPAALSANANLAETDALLHDVSTYWHAQRDADSADVRLRIVHVARTLIGLAALLFCLSITAVGMYAKRNRQLAGRSHEFEHASLHDSLTGLPNRRKLLAVLEEAATHAGAAPTTQRIAVLYVDLDGFKQVNDSLGHRAGDEFLVAVSTRFREAVRKTDLVARIGGDEFAVLVRAFSSEPELADIARRLIACVVQTDEQSGIGVVRASVGIASFPEPVDDYRRLVAAADDAMYQVKRSGKNGYAFVAPAGRPAVS</sequence>
<evidence type="ECO:0000256" key="1">
    <source>
        <dbReference type="SAM" id="MobiDB-lite"/>
    </source>
</evidence>
<feature type="transmembrane region" description="Helical" evidence="2">
    <location>
        <begin position="37"/>
        <end position="56"/>
    </location>
</feature>
<evidence type="ECO:0000256" key="2">
    <source>
        <dbReference type="SAM" id="Phobius"/>
    </source>
</evidence>